<dbReference type="AlphaFoldDB" id="A0A915BFJ6"/>
<protein>
    <submittedName>
        <fullName evidence="2">Uncharacterized protein</fullName>
    </submittedName>
</protein>
<accession>A0A915BFJ6</accession>
<dbReference type="WBParaSite" id="PgR037_g107_t02">
    <property type="protein sequence ID" value="PgR037_g107_t02"/>
    <property type="gene ID" value="PgR037_g107"/>
</dbReference>
<organism evidence="1 2">
    <name type="scientific">Parascaris univalens</name>
    <name type="common">Nematode worm</name>
    <dbReference type="NCBI Taxonomy" id="6257"/>
    <lineage>
        <taxon>Eukaryota</taxon>
        <taxon>Metazoa</taxon>
        <taxon>Ecdysozoa</taxon>
        <taxon>Nematoda</taxon>
        <taxon>Chromadorea</taxon>
        <taxon>Rhabditida</taxon>
        <taxon>Spirurina</taxon>
        <taxon>Ascaridomorpha</taxon>
        <taxon>Ascaridoidea</taxon>
        <taxon>Ascarididae</taxon>
        <taxon>Parascaris</taxon>
    </lineage>
</organism>
<evidence type="ECO:0000313" key="1">
    <source>
        <dbReference type="Proteomes" id="UP000887569"/>
    </source>
</evidence>
<reference evidence="2" key="1">
    <citation type="submission" date="2022-11" db="UniProtKB">
        <authorList>
            <consortium name="WormBaseParasite"/>
        </authorList>
    </citation>
    <scope>IDENTIFICATION</scope>
</reference>
<name>A0A915BFJ6_PARUN</name>
<evidence type="ECO:0000313" key="2">
    <source>
        <dbReference type="WBParaSite" id="PgR037_g107_t02"/>
    </source>
</evidence>
<dbReference type="Proteomes" id="UP000887569">
    <property type="component" value="Unplaced"/>
</dbReference>
<sequence>MNTHFCRQHMLMASRSLIRHIEFPTFLQRVKLLRKLAKTGFFLSVFPKIGDRKFAKTLYMMLELLVHWTVCLLRSRLDSCAYSFFPRYICFFGYFRSCY</sequence>
<proteinExistence type="predicted"/>
<keyword evidence="1" id="KW-1185">Reference proteome</keyword>